<keyword evidence="6" id="KW-0532">Neurotransmitter transport</keyword>
<evidence type="ECO:0000256" key="8">
    <source>
        <dbReference type="ARBA" id="ARBA00022989"/>
    </source>
</evidence>
<dbReference type="PANTHER" id="PTHR11616:SF320">
    <property type="entry name" value="SODIUM-DEPENDENT NORADRENALINE TRANSPORTER"/>
    <property type="match status" value="1"/>
</dbReference>
<keyword evidence="12" id="KW-0325">Glycoprotein</keyword>
<dbReference type="GO" id="GO:0006865">
    <property type="term" value="P:amino acid transport"/>
    <property type="evidence" value="ECO:0007669"/>
    <property type="project" value="TreeGrafter"/>
</dbReference>
<evidence type="ECO:0000313" key="16">
    <source>
        <dbReference type="EMBL" id="RXM36035.1"/>
    </source>
</evidence>
<feature type="disulfide bond" evidence="14">
    <location>
        <begin position="184"/>
        <end position="193"/>
    </location>
</feature>
<evidence type="ECO:0000256" key="10">
    <source>
        <dbReference type="ARBA" id="ARBA00023136"/>
    </source>
</evidence>
<feature type="binding site" evidence="13">
    <location>
        <position position="81"/>
    </location>
    <ligand>
        <name>Na(+)</name>
        <dbReference type="ChEBI" id="CHEBI:29101"/>
        <label>1</label>
    </ligand>
</feature>
<dbReference type="GO" id="GO:0030424">
    <property type="term" value="C:axon"/>
    <property type="evidence" value="ECO:0007669"/>
    <property type="project" value="TreeGrafter"/>
</dbReference>
<keyword evidence="11 14" id="KW-1015">Disulfide bond</keyword>
<keyword evidence="3" id="KW-1003">Cell membrane</keyword>
<dbReference type="GO" id="GO:0005330">
    <property type="term" value="F:dopamine:sodium symporter activity"/>
    <property type="evidence" value="ECO:0007669"/>
    <property type="project" value="TreeGrafter"/>
</dbReference>
<feature type="transmembrane region" description="Helical" evidence="15">
    <location>
        <begin position="353"/>
        <end position="379"/>
    </location>
</feature>
<feature type="binding site" evidence="13">
    <location>
        <position position="327"/>
    </location>
    <ligand>
        <name>Na(+)</name>
        <dbReference type="ChEBI" id="CHEBI:29101"/>
        <label>1</label>
    </ligand>
</feature>
<dbReference type="InterPro" id="IPR037272">
    <property type="entry name" value="SNS_sf"/>
</dbReference>
<evidence type="ECO:0000256" key="6">
    <source>
        <dbReference type="ARBA" id="ARBA00022775"/>
    </source>
</evidence>
<evidence type="ECO:0000256" key="15">
    <source>
        <dbReference type="SAM" id="Phobius"/>
    </source>
</evidence>
<evidence type="ECO:0000256" key="7">
    <source>
        <dbReference type="ARBA" id="ARBA00022847"/>
    </source>
</evidence>
<evidence type="ECO:0000313" key="17">
    <source>
        <dbReference type="Proteomes" id="UP000289886"/>
    </source>
</evidence>
<feature type="transmembrane region" description="Helical" evidence="15">
    <location>
        <begin position="244"/>
        <end position="261"/>
    </location>
</feature>
<proteinExistence type="predicted"/>
<feature type="transmembrane region" description="Helical" evidence="15">
    <location>
        <begin position="104"/>
        <end position="124"/>
    </location>
</feature>
<keyword evidence="17" id="KW-1185">Reference proteome</keyword>
<feature type="transmembrane region" description="Helical" evidence="15">
    <location>
        <begin position="620"/>
        <end position="645"/>
    </location>
</feature>
<dbReference type="GO" id="GO:0032809">
    <property type="term" value="C:neuronal cell body membrane"/>
    <property type="evidence" value="ECO:0007669"/>
    <property type="project" value="TreeGrafter"/>
</dbReference>
<evidence type="ECO:0000256" key="4">
    <source>
        <dbReference type="ARBA" id="ARBA00022692"/>
    </source>
</evidence>
<evidence type="ECO:0000256" key="11">
    <source>
        <dbReference type="ARBA" id="ARBA00023157"/>
    </source>
</evidence>
<evidence type="ECO:0000256" key="14">
    <source>
        <dbReference type="PIRSR" id="PIRSR600175-2"/>
    </source>
</evidence>
<feature type="transmembrane region" description="Helical" evidence="15">
    <location>
        <begin position="145"/>
        <end position="172"/>
    </location>
</feature>
<feature type="transmembrane region" description="Helical" evidence="15">
    <location>
        <begin position="508"/>
        <end position="535"/>
    </location>
</feature>
<dbReference type="SUPFAM" id="SSF161070">
    <property type="entry name" value="SNF-like"/>
    <property type="match status" value="2"/>
</dbReference>
<feature type="transmembrane region" description="Helical" evidence="15">
    <location>
        <begin position="547"/>
        <end position="568"/>
    </location>
</feature>
<feature type="binding site" evidence="13">
    <location>
        <position position="79"/>
    </location>
    <ligand>
        <name>Na(+)</name>
        <dbReference type="ChEBI" id="CHEBI:29101"/>
        <label>1</label>
    </ligand>
</feature>
<feature type="binding site" evidence="13">
    <location>
        <position position="86"/>
    </location>
    <ligand>
        <name>Na(+)</name>
        <dbReference type="ChEBI" id="CHEBI:29101"/>
        <label>1</label>
    </ligand>
</feature>
<dbReference type="PRINTS" id="PR00176">
    <property type="entry name" value="NANEUSMPORT"/>
</dbReference>
<feature type="transmembrane region" description="Helical" evidence="15">
    <location>
        <begin position="316"/>
        <end position="341"/>
    </location>
</feature>
<keyword evidence="4 15" id="KW-0812">Transmembrane</keyword>
<keyword evidence="9 13" id="KW-0915">Sodium</keyword>
<keyword evidence="10 15" id="KW-0472">Membrane</keyword>
<reference evidence="16 17" key="1">
    <citation type="submission" date="2019-01" db="EMBL/GenBank/DDBJ databases">
        <title>Draft Genome and Complete Hox-Cluster Characterization of the Sterlet Sturgeon (Acipenser ruthenus).</title>
        <authorList>
            <person name="Wei Q."/>
        </authorList>
    </citation>
    <scope>NUCLEOTIDE SEQUENCE [LARGE SCALE GENOMIC DNA]</scope>
    <source>
        <strain evidence="16">WHYD16114868_AA</strain>
        <tissue evidence="16">Blood</tissue>
    </source>
</reference>
<keyword evidence="8 15" id="KW-1133">Transmembrane helix</keyword>
<evidence type="ECO:0000256" key="9">
    <source>
        <dbReference type="ARBA" id="ARBA00023053"/>
    </source>
</evidence>
<evidence type="ECO:0000256" key="12">
    <source>
        <dbReference type="ARBA" id="ARBA00023180"/>
    </source>
</evidence>
<feature type="transmembrane region" description="Helical" evidence="15">
    <location>
        <begin position="436"/>
        <end position="459"/>
    </location>
</feature>
<keyword evidence="2" id="KW-0813">Transport</keyword>
<evidence type="ECO:0000256" key="1">
    <source>
        <dbReference type="ARBA" id="ARBA00004651"/>
    </source>
</evidence>
<evidence type="ECO:0000256" key="3">
    <source>
        <dbReference type="ARBA" id="ARBA00022475"/>
    </source>
</evidence>
<feature type="binding site" evidence="13">
    <location>
        <position position="359"/>
    </location>
    <ligand>
        <name>Na(+)</name>
        <dbReference type="ChEBI" id="CHEBI:29101"/>
        <label>1</label>
    </ligand>
</feature>
<feature type="transmembrane region" description="Helical" evidence="15">
    <location>
        <begin position="589"/>
        <end position="608"/>
    </location>
</feature>
<comment type="subcellular location">
    <subcellularLocation>
        <location evidence="1">Cell membrane</location>
        <topology evidence="1">Multi-pass membrane protein</topology>
    </subcellularLocation>
</comment>
<feature type="binding site" evidence="13">
    <location>
        <position position="82"/>
    </location>
    <ligand>
        <name>Na(+)</name>
        <dbReference type="ChEBI" id="CHEBI:29101"/>
        <label>1</label>
    </ligand>
</feature>
<feature type="binding site" evidence="13">
    <location>
        <position position="474"/>
    </location>
    <ligand>
        <name>Na(+)</name>
        <dbReference type="ChEBI" id="CHEBI:29101"/>
        <label>1</label>
    </ligand>
</feature>
<accession>A0A444ULI0</accession>
<dbReference type="PANTHER" id="PTHR11616">
    <property type="entry name" value="SODIUM/CHLORIDE DEPENDENT TRANSPORTER"/>
    <property type="match status" value="1"/>
</dbReference>
<dbReference type="GO" id="GO:0042734">
    <property type="term" value="C:presynaptic membrane"/>
    <property type="evidence" value="ECO:0007669"/>
    <property type="project" value="TreeGrafter"/>
</dbReference>
<feature type="transmembrane region" description="Helical" evidence="15">
    <location>
        <begin position="273"/>
        <end position="296"/>
    </location>
</feature>
<keyword evidence="7" id="KW-0769">Symport</keyword>
<dbReference type="Proteomes" id="UP000289886">
    <property type="component" value="Unassembled WGS sequence"/>
</dbReference>
<dbReference type="PROSITE" id="PS50267">
    <property type="entry name" value="NA_NEUROTRAN_SYMP_3"/>
    <property type="match status" value="1"/>
</dbReference>
<dbReference type="EMBL" id="SCEB01214317">
    <property type="protein sequence ID" value="RXM36035.1"/>
    <property type="molecule type" value="Genomic_DNA"/>
</dbReference>
<comment type="caution">
    <text evidence="16">The sequence shown here is derived from an EMBL/GenBank/DDBJ whole genome shotgun (WGS) entry which is preliminary data.</text>
</comment>
<feature type="transmembrane region" description="Helical" evidence="15">
    <location>
        <begin position="410"/>
        <end position="429"/>
    </location>
</feature>
<name>A0A444ULI0_ACIRT</name>
<dbReference type="InterPro" id="IPR000175">
    <property type="entry name" value="Na/ntran_symport"/>
</dbReference>
<dbReference type="GO" id="GO:0051583">
    <property type="term" value="P:dopamine uptake involved in synaptic transmission"/>
    <property type="evidence" value="ECO:0007669"/>
    <property type="project" value="TreeGrafter"/>
</dbReference>
<feature type="transmembrane region" description="Helical" evidence="15">
    <location>
        <begin position="73"/>
        <end position="92"/>
    </location>
</feature>
<evidence type="ECO:0000256" key="5">
    <source>
        <dbReference type="ARBA" id="ARBA00022723"/>
    </source>
</evidence>
<sequence>MNVQVHSDHKLSSVVPLTQYTTVEKKDVELILVKELNGVQYTNTAVIAAPETRVPISSSEDEERETWGKKIDFLLSVIGFAVDLANICRFPYLCYKNGGGAFLIPYTLFLVIAGMPLFYMELALGQYNREGAATVWKICPVFKGVGYTVIIIALYVGFYYNVIIAWSLYYLFASFASELPWLRCGNPWNSPNCIDPKLLNGCVLLGNETKYSKYKITPAAEYYERGVLHLHESEGIHDLGPPRWQLVLCLLVVVFILYFTLCKGVKTSGKVVYITATMPYVVLFVLVIRGITLPGAMDGIRAYLHIDLKRLNNATVWIDAATQIFYSLGAGFGVLIAFASYNKFDNNCYRDAILTSTINCVTSFFSGFAIFSVLGYMAYMHGVNIEDVATEGVDRFSEDIERMMGFKPGLYWRLCWKFVSPAFLLVVYITATMPYVVLFVLVIRGITLPGAMDGIRAYLHIDLKRLNNATVWIDAATQIFYSLGAGFGVLIAFASYNKFDNNCYRDAILTSTINCVTSFFSGFAIFSVLGYMAYMHGVNIEDVATEAGTSILFGVLIEAIGVSWFYGVDRFSEDIERMMGFKPGLYWRLCWKFVSPAFLLFVVVASIVKMETLTYDDYTFPPWASLIGWGITMSSMLFVPAYAIYKFLTVRGTFKEVGGRSKRRDAVLMIGIALVFKSRCFTYPNLCVRETCMHCCFS</sequence>
<evidence type="ECO:0000256" key="2">
    <source>
        <dbReference type="ARBA" id="ARBA00022448"/>
    </source>
</evidence>
<evidence type="ECO:0000256" key="13">
    <source>
        <dbReference type="PIRSR" id="PIRSR600175-1"/>
    </source>
</evidence>
<dbReference type="GO" id="GO:0005334">
    <property type="term" value="F:norepinephrine:sodium symporter activity"/>
    <property type="evidence" value="ECO:0007669"/>
    <property type="project" value="TreeGrafter"/>
</dbReference>
<protein>
    <submittedName>
        <fullName evidence="16">Sodium-dependent noradrenaline transporter</fullName>
    </submittedName>
</protein>
<gene>
    <name evidence="16" type="ORF">EOD39_3756</name>
</gene>
<organism evidence="16 17">
    <name type="scientific">Acipenser ruthenus</name>
    <name type="common">Sterlet sturgeon</name>
    <dbReference type="NCBI Taxonomy" id="7906"/>
    <lineage>
        <taxon>Eukaryota</taxon>
        <taxon>Metazoa</taxon>
        <taxon>Chordata</taxon>
        <taxon>Craniata</taxon>
        <taxon>Vertebrata</taxon>
        <taxon>Euteleostomi</taxon>
        <taxon>Actinopterygii</taxon>
        <taxon>Chondrostei</taxon>
        <taxon>Acipenseriformes</taxon>
        <taxon>Acipenseridae</taxon>
        <taxon>Acipenser</taxon>
    </lineage>
</organism>
<keyword evidence="5 13" id="KW-0479">Metal-binding</keyword>
<feature type="transmembrane region" description="Helical" evidence="15">
    <location>
        <begin position="479"/>
        <end position="496"/>
    </location>
</feature>
<dbReference type="AlphaFoldDB" id="A0A444ULI0"/>
<dbReference type="GO" id="GO:0046872">
    <property type="term" value="F:metal ion binding"/>
    <property type="evidence" value="ECO:0007669"/>
    <property type="project" value="UniProtKB-KW"/>
</dbReference>
<dbReference type="Pfam" id="PF00209">
    <property type="entry name" value="SNF"/>
    <property type="match status" value="2"/>
</dbReference>